<dbReference type="InterPro" id="IPR052760">
    <property type="entry name" value="Mitochondrial_malonyltrans"/>
</dbReference>
<evidence type="ECO:0000256" key="8">
    <source>
        <dbReference type="ARBA" id="ARBA00023098"/>
    </source>
</evidence>
<dbReference type="PANTHER" id="PTHR47170:SF2">
    <property type="entry name" value="MALONYL-COA:ACP TRANSACYLASE (MAT) DOMAIN-CONTAINING PROTEIN"/>
    <property type="match status" value="1"/>
</dbReference>
<dbReference type="InterPro" id="IPR001227">
    <property type="entry name" value="Ac_transferase_dom_sf"/>
</dbReference>
<dbReference type="GO" id="GO:0006633">
    <property type="term" value="P:fatty acid biosynthetic process"/>
    <property type="evidence" value="ECO:0007669"/>
    <property type="project" value="UniProtKB-KW"/>
</dbReference>
<sequence>MSLYKLITRSTGKAFGQNILFTHDTTEFIHHSVQRTIYNSNKVLCENKGKPEESPLKKLLDDSASFEDLKIKNEEQQWATLPYPQEAKIRKQGEYFTEKPKQDPRETSIILFPGQGSQFVGMTKELMKFPMARDLFELANYILKYDLLKLCQEGPKEKLDQTQYCQPAIMVSSLAAIERLKEERPNAILNCTGTAGFSLGEITALVFAGAIGFERGLQLVKIRGEAMQLASEAYQGGMVTVIYGPDSKLNQALLKAKEWAVDKGDLFPECRIANYLYPHCKVVAGSISALDYLEKNAKEYNLRRVKKLPVSGGFHSDLMLPAVEPFRKALNKTEIQDPVISVYSNVDGKRYKNAAHIKKQLPKQIVKPVKWEQTLHVIYERTQDEYFPRTFECGPGSSLTTILKQVNTKAWSSCLHIGV</sequence>
<keyword evidence="6" id="KW-0276">Fatty acid metabolism</keyword>
<feature type="domain" description="Malonyl-CoA:ACP transacylase (MAT)" evidence="13">
    <location>
        <begin position="111"/>
        <end position="419"/>
    </location>
</feature>
<comment type="similarity">
    <text evidence="11">Belongs to the type II malonyltransferase family.</text>
</comment>
<dbReference type="InterPro" id="IPR014043">
    <property type="entry name" value="Acyl_transferase_dom"/>
</dbReference>
<evidence type="ECO:0000256" key="6">
    <source>
        <dbReference type="ARBA" id="ARBA00022832"/>
    </source>
</evidence>
<dbReference type="InterPro" id="IPR016036">
    <property type="entry name" value="Malonyl_transacylase_ACP-bd"/>
</dbReference>
<dbReference type="FunFam" id="3.30.70.250:FF:000005">
    <property type="entry name" value="Malonyl-CoA-acyl carrier protein transacylase, mitochondrial"/>
    <property type="match status" value="1"/>
</dbReference>
<dbReference type="EMBL" id="JALNTZ010000002">
    <property type="protein sequence ID" value="KAJ3661173.1"/>
    <property type="molecule type" value="Genomic_DNA"/>
</dbReference>
<evidence type="ECO:0000256" key="7">
    <source>
        <dbReference type="ARBA" id="ARBA00022946"/>
    </source>
</evidence>
<dbReference type="GO" id="GO:0005739">
    <property type="term" value="C:mitochondrion"/>
    <property type="evidence" value="ECO:0007669"/>
    <property type="project" value="UniProtKB-SubCell"/>
</dbReference>
<keyword evidence="15" id="KW-1185">Reference proteome</keyword>
<evidence type="ECO:0000256" key="10">
    <source>
        <dbReference type="ARBA" id="ARBA00023160"/>
    </source>
</evidence>
<dbReference type="Gene3D" id="3.40.366.10">
    <property type="entry name" value="Malonyl-Coenzyme A Acyl Carrier Protein, domain 2"/>
    <property type="match status" value="1"/>
</dbReference>
<dbReference type="GO" id="GO:0004314">
    <property type="term" value="F:[acyl-carrier-protein] S-malonyltransferase activity"/>
    <property type="evidence" value="ECO:0007669"/>
    <property type="project" value="UniProtKB-EC"/>
</dbReference>
<evidence type="ECO:0000256" key="11">
    <source>
        <dbReference type="ARBA" id="ARBA00061523"/>
    </source>
</evidence>
<dbReference type="Gene3D" id="3.30.70.250">
    <property type="entry name" value="Malonyl-CoA ACP transacylase, ACP-binding"/>
    <property type="match status" value="1"/>
</dbReference>
<keyword evidence="5" id="KW-0808">Transferase</keyword>
<reference evidence="14" key="1">
    <citation type="journal article" date="2023" name="G3 (Bethesda)">
        <title>Whole genome assemblies of Zophobas morio and Tenebrio molitor.</title>
        <authorList>
            <person name="Kaur S."/>
            <person name="Stinson S.A."/>
            <person name="diCenzo G.C."/>
        </authorList>
    </citation>
    <scope>NUCLEOTIDE SEQUENCE</scope>
    <source>
        <strain evidence="14">QUZm001</strain>
    </source>
</reference>
<evidence type="ECO:0000256" key="5">
    <source>
        <dbReference type="ARBA" id="ARBA00022679"/>
    </source>
</evidence>
<evidence type="ECO:0000256" key="3">
    <source>
        <dbReference type="ARBA" id="ARBA00013258"/>
    </source>
</evidence>
<accession>A0AA38ITL9</accession>
<evidence type="ECO:0000256" key="1">
    <source>
        <dbReference type="ARBA" id="ARBA00004173"/>
    </source>
</evidence>
<evidence type="ECO:0000256" key="12">
    <source>
        <dbReference type="ARBA" id="ARBA00077751"/>
    </source>
</evidence>
<evidence type="ECO:0000259" key="13">
    <source>
        <dbReference type="SMART" id="SM00827"/>
    </source>
</evidence>
<comment type="caution">
    <text evidence="14">The sequence shown here is derived from an EMBL/GenBank/DDBJ whole genome shotgun (WGS) entry which is preliminary data.</text>
</comment>
<dbReference type="SUPFAM" id="SSF55048">
    <property type="entry name" value="Probable ACP-binding domain of malonyl-CoA ACP transacylase"/>
    <property type="match status" value="1"/>
</dbReference>
<evidence type="ECO:0000313" key="15">
    <source>
        <dbReference type="Proteomes" id="UP001168821"/>
    </source>
</evidence>
<dbReference type="InterPro" id="IPR016035">
    <property type="entry name" value="Acyl_Trfase/lysoPLipase"/>
</dbReference>
<dbReference type="SUPFAM" id="SSF52151">
    <property type="entry name" value="FabD/lysophospholipase-like"/>
    <property type="match status" value="1"/>
</dbReference>
<evidence type="ECO:0000256" key="4">
    <source>
        <dbReference type="ARBA" id="ARBA00022516"/>
    </source>
</evidence>
<gene>
    <name evidence="14" type="ORF">Zmor_005582</name>
</gene>
<keyword evidence="9" id="KW-0496">Mitochondrion</keyword>
<organism evidence="14 15">
    <name type="scientific">Zophobas morio</name>
    <dbReference type="NCBI Taxonomy" id="2755281"/>
    <lineage>
        <taxon>Eukaryota</taxon>
        <taxon>Metazoa</taxon>
        <taxon>Ecdysozoa</taxon>
        <taxon>Arthropoda</taxon>
        <taxon>Hexapoda</taxon>
        <taxon>Insecta</taxon>
        <taxon>Pterygota</taxon>
        <taxon>Neoptera</taxon>
        <taxon>Endopterygota</taxon>
        <taxon>Coleoptera</taxon>
        <taxon>Polyphaga</taxon>
        <taxon>Cucujiformia</taxon>
        <taxon>Tenebrionidae</taxon>
        <taxon>Zophobas</taxon>
    </lineage>
</organism>
<comment type="subcellular location">
    <subcellularLocation>
        <location evidence="1">Mitochondrion</location>
    </subcellularLocation>
</comment>
<evidence type="ECO:0000256" key="9">
    <source>
        <dbReference type="ARBA" id="ARBA00023128"/>
    </source>
</evidence>
<name>A0AA38ITL9_9CUCU</name>
<evidence type="ECO:0000256" key="2">
    <source>
        <dbReference type="ARBA" id="ARBA00005194"/>
    </source>
</evidence>
<evidence type="ECO:0000313" key="14">
    <source>
        <dbReference type="EMBL" id="KAJ3661173.1"/>
    </source>
</evidence>
<keyword evidence="10" id="KW-0275">Fatty acid biosynthesis</keyword>
<comment type="pathway">
    <text evidence="2">Lipid metabolism; fatty acid biosynthesis.</text>
</comment>
<keyword evidence="8" id="KW-0443">Lipid metabolism</keyword>
<dbReference type="Pfam" id="PF00698">
    <property type="entry name" value="Acyl_transf_1"/>
    <property type="match status" value="1"/>
</dbReference>
<dbReference type="Proteomes" id="UP001168821">
    <property type="component" value="Unassembled WGS sequence"/>
</dbReference>
<protein>
    <recommendedName>
        <fullName evidence="3">[acyl-carrier-protein] S-malonyltransferase</fullName>
        <ecNumber evidence="3">2.3.1.39</ecNumber>
    </recommendedName>
    <alternativeName>
        <fullName evidence="12">[Acyl-carrier-protein] malonyltransferase</fullName>
    </alternativeName>
</protein>
<proteinExistence type="inferred from homology"/>
<dbReference type="PANTHER" id="PTHR47170">
    <property type="entry name" value="MALONYL-COA ACP TRANSACYLASE, ACP-BINDING"/>
    <property type="match status" value="1"/>
</dbReference>
<keyword evidence="7" id="KW-0809">Transit peptide</keyword>
<dbReference type="AlphaFoldDB" id="A0AA38ITL9"/>
<dbReference type="SMART" id="SM00827">
    <property type="entry name" value="PKS_AT"/>
    <property type="match status" value="1"/>
</dbReference>
<dbReference type="EC" id="2.3.1.39" evidence="3"/>
<keyword evidence="4" id="KW-0444">Lipid biosynthesis</keyword>